<feature type="region of interest" description="Disordered" evidence="1">
    <location>
        <begin position="461"/>
        <end position="679"/>
    </location>
</feature>
<evidence type="ECO:0000256" key="1">
    <source>
        <dbReference type="SAM" id="MobiDB-lite"/>
    </source>
</evidence>
<proteinExistence type="predicted"/>
<evidence type="ECO:0000313" key="3">
    <source>
        <dbReference type="EMBL" id="KAK3861717.1"/>
    </source>
</evidence>
<sequence length="679" mass="75266">MKMMSTMNSSMYRQHIDGVTFHNRTRPAIVGAPYVLCVFVVGVVLLAVGTFVTSHGHREDGTTDPALLVVGPVLLGLGSMFLLGSVLLCVMACCRNRQLREALSDELYTIGASTFYSGKRLMHSEGEKDDDGDGDPPRYPLSYPGAALRGIENPSGPAHPQTQAVMILANTVTEERNRQQRKASSAREYPGHLPQEPSGYLEVSRGHHYLHDPHHQAPLTPRSDLHHLDHLGLDRLRRVDPQLQLTHGWDGMMPEEVLSGQGARERASSMSVRLAPTTYMMGPTEHRLRRNITYSAASRHRVQQQRQMERRQLYGSQQLPVASMETVEQQQQQQYPPPPPPGPHRRKGSGRRGSRKGKDSPATPKILPLPKFDPELIRALGITTERPKLIRGSSEEGILDHRAQRHHSDAWRHDPAITHGSLGSPRRRPSVVMGVRGKKVQQMANRPIPSLNSSDIDLYRESSGMTTNRPQTLDPSSSHATTLNVTTDTGAAGMSSRTGSSPVLCLPPPEGTEPLSLPDTQREEEDSDSDGLYVMKSRDTRVSEGQYNKRKGENRGSKHRHRRKRRDTSDSERQYSREGDYSGSEHQYNSSKREEDSDNLGEGSTYRGGPPSSLRSSQSPTSIRPLSSISSESCCSDCYHEGDLGNKNLGNVDLERGDFGDKDTARDTQTQLEGGRGEM</sequence>
<feature type="compositionally biased region" description="Basic and acidic residues" evidence="1">
    <location>
        <begin position="406"/>
        <end position="416"/>
    </location>
</feature>
<dbReference type="Proteomes" id="UP001286313">
    <property type="component" value="Unassembled WGS sequence"/>
</dbReference>
<evidence type="ECO:0000313" key="4">
    <source>
        <dbReference type="Proteomes" id="UP001286313"/>
    </source>
</evidence>
<feature type="region of interest" description="Disordered" evidence="1">
    <location>
        <begin position="406"/>
        <end position="430"/>
    </location>
</feature>
<protein>
    <submittedName>
        <fullName evidence="3">Uncharacterized protein</fullName>
    </submittedName>
</protein>
<keyword evidence="2" id="KW-0472">Membrane</keyword>
<feature type="region of interest" description="Disordered" evidence="1">
    <location>
        <begin position="174"/>
        <end position="195"/>
    </location>
</feature>
<feature type="compositionally biased region" description="Basic residues" evidence="1">
    <location>
        <begin position="343"/>
        <end position="355"/>
    </location>
</feature>
<feature type="compositionally biased region" description="Basic and acidic residues" evidence="1">
    <location>
        <begin position="653"/>
        <end position="666"/>
    </location>
</feature>
<feature type="compositionally biased region" description="Basic and acidic residues" evidence="1">
    <location>
        <begin position="567"/>
        <end position="580"/>
    </location>
</feature>
<feature type="compositionally biased region" description="Low complexity" evidence="1">
    <location>
        <begin position="610"/>
        <end position="634"/>
    </location>
</feature>
<organism evidence="3 4">
    <name type="scientific">Petrolisthes cinctipes</name>
    <name type="common">Flat porcelain crab</name>
    <dbReference type="NCBI Taxonomy" id="88211"/>
    <lineage>
        <taxon>Eukaryota</taxon>
        <taxon>Metazoa</taxon>
        <taxon>Ecdysozoa</taxon>
        <taxon>Arthropoda</taxon>
        <taxon>Crustacea</taxon>
        <taxon>Multicrustacea</taxon>
        <taxon>Malacostraca</taxon>
        <taxon>Eumalacostraca</taxon>
        <taxon>Eucarida</taxon>
        <taxon>Decapoda</taxon>
        <taxon>Pleocyemata</taxon>
        <taxon>Anomura</taxon>
        <taxon>Galatheoidea</taxon>
        <taxon>Porcellanidae</taxon>
        <taxon>Petrolisthes</taxon>
    </lineage>
</organism>
<name>A0AAE1EUI9_PETCI</name>
<feature type="region of interest" description="Disordered" evidence="1">
    <location>
        <begin position="323"/>
        <end position="370"/>
    </location>
</feature>
<feature type="transmembrane region" description="Helical" evidence="2">
    <location>
        <begin position="66"/>
        <end position="90"/>
    </location>
</feature>
<gene>
    <name evidence="3" type="ORF">Pcinc_032347</name>
</gene>
<dbReference type="AlphaFoldDB" id="A0AAE1EUI9"/>
<reference evidence="3" key="1">
    <citation type="submission" date="2023-10" db="EMBL/GenBank/DDBJ databases">
        <title>Genome assemblies of two species of porcelain crab, Petrolisthes cinctipes and Petrolisthes manimaculis (Anomura: Porcellanidae).</title>
        <authorList>
            <person name="Angst P."/>
        </authorList>
    </citation>
    <scope>NUCLEOTIDE SEQUENCE</scope>
    <source>
        <strain evidence="3">PB745_01</strain>
        <tissue evidence="3">Gill</tissue>
    </source>
</reference>
<feature type="compositionally biased region" description="Polar residues" evidence="1">
    <location>
        <begin position="463"/>
        <end position="501"/>
    </location>
</feature>
<keyword evidence="2" id="KW-0812">Transmembrane</keyword>
<dbReference type="EMBL" id="JAWQEG010004422">
    <property type="protein sequence ID" value="KAK3861717.1"/>
    <property type="molecule type" value="Genomic_DNA"/>
</dbReference>
<keyword evidence="2" id="KW-1133">Transmembrane helix</keyword>
<evidence type="ECO:0000256" key="2">
    <source>
        <dbReference type="SAM" id="Phobius"/>
    </source>
</evidence>
<keyword evidence="4" id="KW-1185">Reference proteome</keyword>
<accession>A0AAE1EUI9</accession>
<feature type="region of interest" description="Disordered" evidence="1">
    <location>
        <begin position="121"/>
        <end position="160"/>
    </location>
</feature>
<feature type="compositionally biased region" description="Basic residues" evidence="1">
    <location>
        <begin position="557"/>
        <end position="566"/>
    </location>
</feature>
<comment type="caution">
    <text evidence="3">The sequence shown here is derived from an EMBL/GenBank/DDBJ whole genome shotgun (WGS) entry which is preliminary data.</text>
</comment>
<feature type="transmembrane region" description="Helical" evidence="2">
    <location>
        <begin position="34"/>
        <end position="54"/>
    </location>
</feature>